<dbReference type="GO" id="GO:0003899">
    <property type="term" value="F:DNA-directed RNA polymerase activity"/>
    <property type="evidence" value="ECO:0007669"/>
    <property type="project" value="UniProtKB-EC"/>
</dbReference>
<evidence type="ECO:0000256" key="4">
    <source>
        <dbReference type="ARBA" id="ARBA00022695"/>
    </source>
</evidence>
<dbReference type="Gene3D" id="3.90.1100.10">
    <property type="match status" value="1"/>
</dbReference>
<dbReference type="InterPro" id="IPR007644">
    <property type="entry name" value="RNA_pol_bsu_protrusion"/>
</dbReference>
<dbReference type="AlphaFoldDB" id="A0A382HVJ5"/>
<sequence>MSVDTAMQNGERHDFSKFQPIIPIPDLLAIQLASWESFLQEDVLPEKRENKGLEAVFKNMFPVEDTRNDYVLEYKHYYLGLPKYTEKECLERRISLAIPLKVRFVLNITDENDRSKYVQSIEQDVFFGNIPYMTESGTFIINGAERVIVSQLQRSPGVFFDQNFHPNGTKLFQARIIPFRGSWVDFTTDIYDCIYAIIDRRRKFPATLLLRAIGYSSNRDIFESFGLTTTYKISNKKDLINKYLLEDIIDKNTGEVIAETGLLISDARLKELKKAGILELTVAKNEESLEVQMLKNTMGKDPTKSTDDALRLLYQHLRTGEAPSVGIARIFIEKMFFST</sequence>
<organism evidence="7">
    <name type="scientific">marine metagenome</name>
    <dbReference type="NCBI Taxonomy" id="408172"/>
    <lineage>
        <taxon>unclassified sequences</taxon>
        <taxon>metagenomes</taxon>
        <taxon>ecological metagenomes</taxon>
    </lineage>
</organism>
<reference evidence="7" key="1">
    <citation type="submission" date="2018-05" db="EMBL/GenBank/DDBJ databases">
        <authorList>
            <person name="Lanie J.A."/>
            <person name="Ng W.-L."/>
            <person name="Kazmierczak K.M."/>
            <person name="Andrzejewski T.M."/>
            <person name="Davidsen T.M."/>
            <person name="Wayne K.J."/>
            <person name="Tettelin H."/>
            <person name="Glass J.I."/>
            <person name="Rusch D."/>
            <person name="Podicherti R."/>
            <person name="Tsui H.-C.T."/>
            <person name="Winkler M.E."/>
        </authorList>
    </citation>
    <scope>NUCLEOTIDE SEQUENCE</scope>
</reference>
<feature type="domain" description="RNA polymerase beta subunit protrusion" evidence="6">
    <location>
        <begin position="27"/>
        <end position="167"/>
    </location>
</feature>
<name>A0A382HVJ5_9ZZZZ</name>
<dbReference type="GO" id="GO:0006351">
    <property type="term" value="P:DNA-templated transcription"/>
    <property type="evidence" value="ECO:0007669"/>
    <property type="project" value="InterPro"/>
</dbReference>
<dbReference type="Pfam" id="PF04563">
    <property type="entry name" value="RNA_pol_Rpb2_1"/>
    <property type="match status" value="1"/>
</dbReference>
<dbReference type="InterPro" id="IPR037034">
    <property type="entry name" value="RNA_pol_Rpb2_2_sf"/>
</dbReference>
<protein>
    <recommendedName>
        <fullName evidence="1">DNA-directed RNA polymerase</fullName>
        <ecNumber evidence="1">2.7.7.6</ecNumber>
    </recommendedName>
</protein>
<dbReference type="SUPFAM" id="SSF64484">
    <property type="entry name" value="beta and beta-prime subunits of DNA dependent RNA-polymerase"/>
    <property type="match status" value="1"/>
</dbReference>
<keyword evidence="4" id="KW-0548">Nucleotidyltransferase</keyword>
<evidence type="ECO:0000259" key="6">
    <source>
        <dbReference type="Pfam" id="PF04563"/>
    </source>
</evidence>
<evidence type="ECO:0000256" key="1">
    <source>
        <dbReference type="ARBA" id="ARBA00012418"/>
    </source>
</evidence>
<evidence type="ECO:0000256" key="5">
    <source>
        <dbReference type="ARBA" id="ARBA00023163"/>
    </source>
</evidence>
<evidence type="ECO:0000313" key="7">
    <source>
        <dbReference type="EMBL" id="SVB91414.1"/>
    </source>
</evidence>
<keyword evidence="2" id="KW-0240">DNA-directed RNA polymerase</keyword>
<dbReference type="EMBL" id="UINC01063608">
    <property type="protein sequence ID" value="SVB91414.1"/>
    <property type="molecule type" value="Genomic_DNA"/>
</dbReference>
<gene>
    <name evidence="7" type="ORF">METZ01_LOCUS244268</name>
</gene>
<evidence type="ECO:0000256" key="3">
    <source>
        <dbReference type="ARBA" id="ARBA00022679"/>
    </source>
</evidence>
<dbReference type="EC" id="2.7.7.6" evidence="1"/>
<keyword evidence="5" id="KW-0804">Transcription</keyword>
<feature type="non-terminal residue" evidence="7">
    <location>
        <position position="339"/>
    </location>
</feature>
<keyword evidence="3" id="KW-0808">Transferase</keyword>
<proteinExistence type="predicted"/>
<accession>A0A382HVJ5</accession>
<dbReference type="GO" id="GO:0003677">
    <property type="term" value="F:DNA binding"/>
    <property type="evidence" value="ECO:0007669"/>
    <property type="project" value="InterPro"/>
</dbReference>
<dbReference type="Gene3D" id="3.90.1110.10">
    <property type="entry name" value="RNA polymerase Rpb2, domain 2"/>
    <property type="match status" value="1"/>
</dbReference>
<evidence type="ECO:0000256" key="2">
    <source>
        <dbReference type="ARBA" id="ARBA00022478"/>
    </source>
</evidence>
<dbReference type="GO" id="GO:0000428">
    <property type="term" value="C:DNA-directed RNA polymerase complex"/>
    <property type="evidence" value="ECO:0007669"/>
    <property type="project" value="UniProtKB-KW"/>
</dbReference>